<dbReference type="EMBL" id="PDOF01000001">
    <property type="protein sequence ID" value="PYZ97547.1"/>
    <property type="molecule type" value="Genomic_DNA"/>
</dbReference>
<organism evidence="1 2">
    <name type="scientific">Alteribacter lacisalsi</name>
    <dbReference type="NCBI Taxonomy" id="2045244"/>
    <lineage>
        <taxon>Bacteria</taxon>
        <taxon>Bacillati</taxon>
        <taxon>Bacillota</taxon>
        <taxon>Bacilli</taxon>
        <taxon>Bacillales</taxon>
        <taxon>Bacillaceae</taxon>
        <taxon>Alteribacter</taxon>
    </lineage>
</organism>
<gene>
    <name evidence="1" type="ORF">CR205_02825</name>
</gene>
<dbReference type="Gene3D" id="3.40.30.10">
    <property type="entry name" value="Glutaredoxin"/>
    <property type="match status" value="1"/>
</dbReference>
<evidence type="ECO:0008006" key="3">
    <source>
        <dbReference type="Google" id="ProtNLM"/>
    </source>
</evidence>
<reference evidence="1 2" key="1">
    <citation type="submission" date="2017-10" db="EMBL/GenBank/DDBJ databases">
        <title>Bacillus sp. nov., a halophilic bacterium isolated from a Yangshapao Lake.</title>
        <authorList>
            <person name="Wang H."/>
        </authorList>
    </citation>
    <scope>NUCLEOTIDE SEQUENCE [LARGE SCALE GENOMIC DNA]</scope>
    <source>
        <strain evidence="1 2">YSP-3</strain>
    </source>
</reference>
<evidence type="ECO:0000313" key="1">
    <source>
        <dbReference type="EMBL" id="PYZ97547.1"/>
    </source>
</evidence>
<dbReference type="Proteomes" id="UP000248066">
    <property type="component" value="Unassembled WGS sequence"/>
</dbReference>
<protein>
    <recommendedName>
        <fullName evidence="3">Glutaredoxin domain-containing protein</fullName>
    </recommendedName>
</protein>
<keyword evidence="2" id="KW-1185">Reference proteome</keyword>
<dbReference type="AlphaFoldDB" id="A0A2W0H8Q3"/>
<dbReference type="RefSeq" id="WP_110516734.1">
    <property type="nucleotide sequence ID" value="NZ_PDOF01000001.1"/>
</dbReference>
<sequence>MSSHQSPGMDVNGIPEQTLIVLPGCHKCAHAMRHLYKQGISFTAVTVFEEPHLLKQVPLDFRIEGMPLFYSNETYYPYKDIIQM</sequence>
<dbReference type="InterPro" id="IPR036249">
    <property type="entry name" value="Thioredoxin-like_sf"/>
</dbReference>
<accession>A0A2W0H8Q3</accession>
<name>A0A2W0H8Q3_9BACI</name>
<evidence type="ECO:0000313" key="2">
    <source>
        <dbReference type="Proteomes" id="UP000248066"/>
    </source>
</evidence>
<proteinExistence type="predicted"/>
<dbReference type="OrthoDB" id="2456431at2"/>
<comment type="caution">
    <text evidence="1">The sequence shown here is derived from an EMBL/GenBank/DDBJ whole genome shotgun (WGS) entry which is preliminary data.</text>
</comment>
<dbReference type="SUPFAM" id="SSF52833">
    <property type="entry name" value="Thioredoxin-like"/>
    <property type="match status" value="1"/>
</dbReference>